<keyword evidence="2" id="KW-1185">Reference proteome</keyword>
<evidence type="ECO:0000313" key="1">
    <source>
        <dbReference type="EMBL" id="NKC05277.1"/>
    </source>
</evidence>
<organism evidence="1 2">
    <name type="scientific">Brucella haematophila</name>
    <dbReference type="NCBI Taxonomy" id="419474"/>
    <lineage>
        <taxon>Bacteria</taxon>
        <taxon>Pseudomonadati</taxon>
        <taxon>Pseudomonadota</taxon>
        <taxon>Alphaproteobacteria</taxon>
        <taxon>Hyphomicrobiales</taxon>
        <taxon>Brucellaceae</taxon>
        <taxon>Brucella/Ochrobactrum group</taxon>
        <taxon>Brucella</taxon>
    </lineage>
</organism>
<proteinExistence type="predicted"/>
<dbReference type="Proteomes" id="UP000704467">
    <property type="component" value="Unassembled WGS sequence"/>
</dbReference>
<sequence>MMIYVRQGLWKRQRESELAFYARSVQIKAGTEMSVQCTQIMNWMTGQREYWSVFVAGIRSLFRHIEAHREKSIDVDFGVRQKIEFAEHLAQIAIGSMFQAGKQMLPKPARAGW</sequence>
<name>A0ABX1DQQ1_9HYPH</name>
<comment type="caution">
    <text evidence="1">The sequence shown here is derived from an EMBL/GenBank/DDBJ whole genome shotgun (WGS) entry which is preliminary data.</text>
</comment>
<reference evidence="1 2" key="1">
    <citation type="submission" date="2020-03" db="EMBL/GenBank/DDBJ databases">
        <title>Whole genome sequencing of clinical and environmental type strains of Ochrobactrum.</title>
        <authorList>
            <person name="Dharne M."/>
        </authorList>
    </citation>
    <scope>NUCLEOTIDE SEQUENCE [LARGE SCALE GENOMIC DNA]</scope>
    <source>
        <strain evidence="1 2">CIP 109452</strain>
    </source>
</reference>
<protein>
    <submittedName>
        <fullName evidence="1">Uncharacterized protein</fullName>
    </submittedName>
</protein>
<gene>
    <name evidence="1" type="ORF">HED55_25315</name>
</gene>
<dbReference type="EMBL" id="JAAVLN010000004">
    <property type="protein sequence ID" value="NKC05277.1"/>
    <property type="molecule type" value="Genomic_DNA"/>
</dbReference>
<accession>A0ABX1DQQ1</accession>
<evidence type="ECO:0000313" key="2">
    <source>
        <dbReference type="Proteomes" id="UP000704467"/>
    </source>
</evidence>